<organism evidence="10 11">
    <name type="scientific">Roseovarius mucosus DSM 17069</name>
    <dbReference type="NCBI Taxonomy" id="1288298"/>
    <lineage>
        <taxon>Bacteria</taxon>
        <taxon>Pseudomonadati</taxon>
        <taxon>Pseudomonadota</taxon>
        <taxon>Alphaproteobacteria</taxon>
        <taxon>Rhodobacterales</taxon>
        <taxon>Roseobacteraceae</taxon>
        <taxon>Roseovarius</taxon>
    </lineage>
</organism>
<evidence type="ECO:0000313" key="10">
    <source>
        <dbReference type="EMBL" id="KGM89501.1"/>
    </source>
</evidence>
<evidence type="ECO:0000259" key="9">
    <source>
        <dbReference type="PROSITE" id="PS51186"/>
    </source>
</evidence>
<dbReference type="GO" id="GO:0019491">
    <property type="term" value="P:ectoine biosynthetic process"/>
    <property type="evidence" value="ECO:0007669"/>
    <property type="project" value="UniProtKB-UniPathway"/>
</dbReference>
<comment type="function">
    <text evidence="8">Catalyzes the acetylation of L-2,4-diaminobutyrate (DABA) to gamma-N-acetyl-alpha,gamma-diaminobutyric acid (ADABA) with acetyl coenzyme A.</text>
</comment>
<evidence type="ECO:0000256" key="7">
    <source>
        <dbReference type="ARBA" id="ARBA00048924"/>
    </source>
</evidence>
<comment type="catalytic activity">
    <reaction evidence="7 8">
        <text>L-2,4-diaminobutanoate + acetyl-CoA = (2S)-4-acetamido-2-aminobutanoate + CoA + H(+)</text>
        <dbReference type="Rhea" id="RHEA:16901"/>
        <dbReference type="ChEBI" id="CHEBI:15378"/>
        <dbReference type="ChEBI" id="CHEBI:57287"/>
        <dbReference type="ChEBI" id="CHEBI:57288"/>
        <dbReference type="ChEBI" id="CHEBI:58761"/>
        <dbReference type="ChEBI" id="CHEBI:58929"/>
        <dbReference type="EC" id="2.3.1.178"/>
    </reaction>
</comment>
<evidence type="ECO:0000256" key="4">
    <source>
        <dbReference type="ARBA" id="ARBA00017935"/>
    </source>
</evidence>
<evidence type="ECO:0000313" key="11">
    <source>
        <dbReference type="Proteomes" id="UP000030021"/>
    </source>
</evidence>
<evidence type="ECO:0000256" key="8">
    <source>
        <dbReference type="RuleBase" id="RU365045"/>
    </source>
</evidence>
<reference evidence="10 11" key="1">
    <citation type="submission" date="2013-01" db="EMBL/GenBank/DDBJ databases">
        <authorList>
            <person name="Fiebig A."/>
            <person name="Goeker M."/>
            <person name="Klenk H.-P.P."/>
        </authorList>
    </citation>
    <scope>NUCLEOTIDE SEQUENCE [LARGE SCALE GENOMIC DNA]</scope>
    <source>
        <strain evidence="10 11">DSM 17069</strain>
    </source>
</reference>
<dbReference type="InterPro" id="IPR000182">
    <property type="entry name" value="GNAT_dom"/>
</dbReference>
<sequence length="176" mass="20005">MRHAMEMFRKALPTLRKPSSEDGAAIWELIQACKPLDENSMYCNLIQCDHFRDTCIVAELDGEIVGWVSGYILPDDPETFFVWQVAVSEKARGTGLGTLMLRGLLSRDICKDVTRVQTTITRDNAASWALFRKFSDLNDGELSSTPYFSKSLHFNDLHDTEYMVTIAMKERMKKAA</sequence>
<dbReference type="Gene3D" id="3.40.630.30">
    <property type="match status" value="1"/>
</dbReference>
<dbReference type="STRING" id="215743.ROSMUCSMR3_02179"/>
<dbReference type="InterPro" id="IPR016181">
    <property type="entry name" value="Acyl_CoA_acyltransferase"/>
</dbReference>
<dbReference type="GO" id="GO:0033816">
    <property type="term" value="F:diaminobutyrate acetyltransferase activity"/>
    <property type="evidence" value="ECO:0007669"/>
    <property type="project" value="UniProtKB-EC"/>
</dbReference>
<comment type="similarity">
    <text evidence="2 8">Belongs to the acetyltransferase family. EctA subfamily.</text>
</comment>
<protein>
    <recommendedName>
        <fullName evidence="4 8">L-2,4-diaminobutyric acid acetyltransferase</fullName>
        <shortName evidence="8">DABA acetyltransferase</shortName>
        <ecNumber evidence="3 8">2.3.1.178</ecNumber>
    </recommendedName>
</protein>
<evidence type="ECO:0000256" key="5">
    <source>
        <dbReference type="ARBA" id="ARBA00022679"/>
    </source>
</evidence>
<feature type="domain" description="N-acetyltransferase" evidence="9">
    <location>
        <begin position="13"/>
        <end position="153"/>
    </location>
</feature>
<dbReference type="PROSITE" id="PS51186">
    <property type="entry name" value="GNAT"/>
    <property type="match status" value="1"/>
</dbReference>
<proteinExistence type="inferred from homology"/>
<dbReference type="InterPro" id="IPR012772">
    <property type="entry name" value="Ectoine_EctA"/>
</dbReference>
<keyword evidence="6 8" id="KW-0012">Acyltransferase</keyword>
<evidence type="ECO:0000256" key="2">
    <source>
        <dbReference type="ARBA" id="ARBA00010712"/>
    </source>
</evidence>
<evidence type="ECO:0000256" key="3">
    <source>
        <dbReference type="ARBA" id="ARBA00012355"/>
    </source>
</evidence>
<dbReference type="eggNOG" id="COG0456">
    <property type="taxonomic scope" value="Bacteria"/>
</dbReference>
<evidence type="ECO:0000256" key="6">
    <source>
        <dbReference type="ARBA" id="ARBA00023315"/>
    </source>
</evidence>
<dbReference type="EMBL" id="AONH01000001">
    <property type="protein sequence ID" value="KGM89501.1"/>
    <property type="molecule type" value="Genomic_DNA"/>
</dbReference>
<dbReference type="HOGENOM" id="CLU_111896_0_0_5"/>
<comment type="caution">
    <text evidence="10">The sequence shown here is derived from an EMBL/GenBank/DDBJ whole genome shotgun (WGS) entry which is preliminary data.</text>
</comment>
<dbReference type="AlphaFoldDB" id="A0A0A0HRC7"/>
<dbReference type="SUPFAM" id="SSF55729">
    <property type="entry name" value="Acyl-CoA N-acyltransferases (Nat)"/>
    <property type="match status" value="1"/>
</dbReference>
<dbReference type="CDD" id="cd04301">
    <property type="entry name" value="NAT_SF"/>
    <property type="match status" value="1"/>
</dbReference>
<dbReference type="EC" id="2.3.1.178" evidence="3 8"/>
<dbReference type="NCBIfam" id="TIGR02406">
    <property type="entry name" value="ectoine_EctA"/>
    <property type="match status" value="1"/>
</dbReference>
<comment type="pathway">
    <text evidence="1 8">Amine and polyamine biosynthesis; ectoine biosynthesis; L-ectoine from L-aspartate 4-semialdehyde: step 2/3.</text>
</comment>
<dbReference type="PATRIC" id="fig|1288298.3.peg.92"/>
<evidence type="ECO:0000256" key="1">
    <source>
        <dbReference type="ARBA" id="ARBA00004978"/>
    </source>
</evidence>
<dbReference type="Proteomes" id="UP000030021">
    <property type="component" value="Unassembled WGS sequence"/>
</dbReference>
<keyword evidence="5 8" id="KW-0808">Transferase</keyword>
<gene>
    <name evidence="8" type="primary">ectA</name>
    <name evidence="10" type="ORF">rosmuc_00092</name>
</gene>
<accession>A0A0A0HRC7</accession>
<name>A0A0A0HRC7_9RHOB</name>
<dbReference type="UniPathway" id="UPA00067">
    <property type="reaction ID" value="UER00122"/>
</dbReference>
<dbReference type="Pfam" id="PF00583">
    <property type="entry name" value="Acetyltransf_1"/>
    <property type="match status" value="1"/>
</dbReference>